<protein>
    <submittedName>
        <fullName evidence="2">Toprim domain-containing protein</fullName>
    </submittedName>
</protein>
<sequence length="151" mass="15934">MRDETGRLWNVQRINETGSKRFLTGGRKAGLFHLLDTPGGATSLEDLGERPVSSIIIAEGYATAASLHENTGSPCICAFDAGNLKAVAETVRWVLPEADIVLAADNDHTPDTNVGVERATEAARAVGGSVIVPPLNEAQKAAGMTDFNDMT</sequence>
<keyword evidence="3" id="KW-1185">Reference proteome</keyword>
<dbReference type="Pfam" id="PF13362">
    <property type="entry name" value="Toprim_3"/>
    <property type="match status" value="1"/>
</dbReference>
<accession>A0A8J7CWF4</accession>
<gene>
    <name evidence="2" type="ORF">IHV25_07090</name>
</gene>
<feature type="domain" description="Toprim" evidence="1">
    <location>
        <begin position="55"/>
        <end position="150"/>
    </location>
</feature>
<dbReference type="CDD" id="cd01029">
    <property type="entry name" value="TOPRIM_primases"/>
    <property type="match status" value="1"/>
</dbReference>
<name>A0A8J7CWF4_9PROT</name>
<dbReference type="Proteomes" id="UP000631034">
    <property type="component" value="Unassembled WGS sequence"/>
</dbReference>
<dbReference type="AlphaFoldDB" id="A0A8J7CWF4"/>
<evidence type="ECO:0000313" key="2">
    <source>
        <dbReference type="EMBL" id="MBE1237411.1"/>
    </source>
</evidence>
<dbReference type="RefSeq" id="WP_192534419.1">
    <property type="nucleotide sequence ID" value="NZ_JACZHT010000004.1"/>
</dbReference>
<dbReference type="InterPro" id="IPR034154">
    <property type="entry name" value="TOPRIM_DnaG/twinkle"/>
</dbReference>
<organism evidence="2 3">
    <name type="scientific">Phaeovibrio sulfidiphilus</name>
    <dbReference type="NCBI Taxonomy" id="1220600"/>
    <lineage>
        <taxon>Bacteria</taxon>
        <taxon>Pseudomonadati</taxon>
        <taxon>Pseudomonadota</taxon>
        <taxon>Alphaproteobacteria</taxon>
        <taxon>Rhodospirillales</taxon>
        <taxon>Rhodospirillaceae</taxon>
        <taxon>Phaeovibrio</taxon>
    </lineage>
</organism>
<proteinExistence type="predicted"/>
<dbReference type="EMBL" id="JACZHT010000004">
    <property type="protein sequence ID" value="MBE1237411.1"/>
    <property type="molecule type" value="Genomic_DNA"/>
</dbReference>
<evidence type="ECO:0000313" key="3">
    <source>
        <dbReference type="Proteomes" id="UP000631034"/>
    </source>
</evidence>
<reference evidence="2" key="1">
    <citation type="submission" date="2020-10" db="EMBL/GenBank/DDBJ databases">
        <title>Genome sequence of the unusual species of purple photosynthetic bacteria, Phaeovibrio sulfidiphilus DSM 23193, type strain.</title>
        <authorList>
            <person name="Kyndt J.A."/>
            <person name="Meyer T.E."/>
        </authorList>
    </citation>
    <scope>NUCLEOTIDE SEQUENCE</scope>
    <source>
        <strain evidence="2">DSM 23193</strain>
    </source>
</reference>
<dbReference type="InterPro" id="IPR006171">
    <property type="entry name" value="TOPRIM_dom"/>
</dbReference>
<comment type="caution">
    <text evidence="2">The sequence shown here is derived from an EMBL/GenBank/DDBJ whole genome shotgun (WGS) entry which is preliminary data.</text>
</comment>
<evidence type="ECO:0000259" key="1">
    <source>
        <dbReference type="Pfam" id="PF13362"/>
    </source>
</evidence>